<feature type="transmembrane region" description="Helical" evidence="1">
    <location>
        <begin position="309"/>
        <end position="328"/>
    </location>
</feature>
<dbReference type="RefSeq" id="WP_039737446.1">
    <property type="nucleotide sequence ID" value="NZ_JTCM02000018.1"/>
</dbReference>
<feature type="transmembrane region" description="Helical" evidence="1">
    <location>
        <begin position="348"/>
        <end position="373"/>
    </location>
</feature>
<feature type="transmembrane region" description="Helical" evidence="1">
    <location>
        <begin position="58"/>
        <end position="77"/>
    </location>
</feature>
<keyword evidence="3" id="KW-0808">Transferase</keyword>
<feature type="transmembrane region" description="Helical" evidence="1">
    <location>
        <begin position="191"/>
        <end position="211"/>
    </location>
</feature>
<feature type="transmembrane region" description="Helical" evidence="1">
    <location>
        <begin position="167"/>
        <end position="185"/>
    </location>
</feature>
<keyword evidence="3" id="KW-0012">Acyltransferase</keyword>
<keyword evidence="4" id="KW-1185">Reference proteome</keyword>
<dbReference type="Proteomes" id="UP000031549">
    <property type="component" value="Unassembled WGS sequence"/>
</dbReference>
<feature type="domain" description="Acyltransferase 3" evidence="2">
    <location>
        <begin position="16"/>
        <end position="366"/>
    </location>
</feature>
<sequence>MKQLTTTSTDERIRLHFLDGIRGLAALYVVFCHILPHQGENLPLWISLPTKLLRYGSFSVAIFIVLSGYCLMLPVTRSQTGYIPGNLFNYFKKRARRIIPPFYAAIIFCCVLALIILTLERFTTFQWREVQYDWFSPYFSFLDVILHFLIIHNLLPGSDVYIMNIPLWSVALEWQIYFLFPLVFLPVLRRWGLLSVIAIAFLIGLTPHYLFNNYMDPSRPWFVGSFTIGMAAAEIAFSQQPQLIKLNKSLPWGKLAAIFASVAIITEWKKLGVDAWIFETFASIAAACLIIYCTKIVIERKTPPLIMRLFEHPIAIALSTFSYSLYLTHGPVETLINHWLVTLNMSPVMFAVTLYLLSVGISLIFAYLFYLAFERPFMSGFLKKRKVKDAIS</sequence>
<dbReference type="InterPro" id="IPR050879">
    <property type="entry name" value="Acyltransferase_3"/>
</dbReference>
<keyword evidence="1" id="KW-0812">Transmembrane</keyword>
<feature type="transmembrane region" description="Helical" evidence="1">
    <location>
        <begin position="275"/>
        <end position="297"/>
    </location>
</feature>
<proteinExistence type="predicted"/>
<dbReference type="Pfam" id="PF01757">
    <property type="entry name" value="Acyl_transf_3"/>
    <property type="match status" value="1"/>
</dbReference>
<gene>
    <name evidence="3" type="ORF">PI95_011020</name>
</gene>
<reference evidence="3 4" key="1">
    <citation type="journal article" date="2015" name="Genome Announc.">
        <title>Draft Genome Sequence of Cyanobacterium Hassallia byssoidea Strain VB512170, Isolated from Monuments in India.</title>
        <authorList>
            <person name="Singh D."/>
            <person name="Chandrababunaidu M.M."/>
            <person name="Panda A."/>
            <person name="Sen D."/>
            <person name="Bhattacharyya S."/>
            <person name="Adhikary S.P."/>
            <person name="Tripathy S."/>
        </authorList>
    </citation>
    <scope>NUCLEOTIDE SEQUENCE [LARGE SCALE GENOMIC DNA]</scope>
    <source>
        <strain evidence="3 4">VB512170</strain>
    </source>
</reference>
<feature type="transmembrane region" description="Helical" evidence="1">
    <location>
        <begin position="21"/>
        <end position="38"/>
    </location>
</feature>
<dbReference type="InterPro" id="IPR002656">
    <property type="entry name" value="Acyl_transf_3_dom"/>
</dbReference>
<feature type="transmembrane region" description="Helical" evidence="1">
    <location>
        <begin position="98"/>
        <end position="118"/>
    </location>
</feature>
<evidence type="ECO:0000259" key="2">
    <source>
        <dbReference type="Pfam" id="PF01757"/>
    </source>
</evidence>
<protein>
    <submittedName>
        <fullName evidence="3">Acyltransferase</fullName>
    </submittedName>
</protein>
<evidence type="ECO:0000256" key="1">
    <source>
        <dbReference type="SAM" id="Phobius"/>
    </source>
</evidence>
<evidence type="ECO:0000313" key="3">
    <source>
        <dbReference type="EMBL" id="NEU73077.1"/>
    </source>
</evidence>
<comment type="caution">
    <text evidence="3">The sequence shown here is derived from an EMBL/GenBank/DDBJ whole genome shotgun (WGS) entry which is preliminary data.</text>
</comment>
<feature type="transmembrane region" description="Helical" evidence="1">
    <location>
        <begin position="138"/>
        <end position="155"/>
    </location>
</feature>
<dbReference type="EMBL" id="JTCM02000018">
    <property type="protein sequence ID" value="NEU73077.1"/>
    <property type="molecule type" value="Genomic_DNA"/>
</dbReference>
<keyword evidence="1" id="KW-1133">Transmembrane helix</keyword>
<name>A0A846H629_9CYAN</name>
<evidence type="ECO:0000313" key="4">
    <source>
        <dbReference type="Proteomes" id="UP000031549"/>
    </source>
</evidence>
<accession>A0A846H629</accession>
<organism evidence="3 4">
    <name type="scientific">Hassallia byssoidea VB512170</name>
    <dbReference type="NCBI Taxonomy" id="1304833"/>
    <lineage>
        <taxon>Bacteria</taxon>
        <taxon>Bacillati</taxon>
        <taxon>Cyanobacteriota</taxon>
        <taxon>Cyanophyceae</taxon>
        <taxon>Nostocales</taxon>
        <taxon>Tolypothrichaceae</taxon>
        <taxon>Hassallia</taxon>
    </lineage>
</organism>
<dbReference type="GO" id="GO:0016747">
    <property type="term" value="F:acyltransferase activity, transferring groups other than amino-acyl groups"/>
    <property type="evidence" value="ECO:0007669"/>
    <property type="project" value="InterPro"/>
</dbReference>
<dbReference type="AlphaFoldDB" id="A0A846H629"/>
<keyword evidence="1" id="KW-0472">Membrane</keyword>
<dbReference type="PANTHER" id="PTHR23028">
    <property type="entry name" value="ACETYLTRANSFERASE"/>
    <property type="match status" value="1"/>
</dbReference>